<evidence type="ECO:0000313" key="2">
    <source>
        <dbReference type="EMBL" id="BAN08109.1"/>
    </source>
</evidence>
<dbReference type="EMBL" id="AP012170">
    <property type="protein sequence ID" value="BAN08109.1"/>
    <property type="molecule type" value="Genomic_DNA"/>
</dbReference>
<accession>M5AGY1</accession>
<dbReference type="PROSITE" id="PS51736">
    <property type="entry name" value="RECOMBINASES_3"/>
    <property type="match status" value="1"/>
</dbReference>
<name>M5AGY1_LEVBR</name>
<protein>
    <submittedName>
        <fullName evidence="2">DNA Invertase-Like protein</fullName>
    </submittedName>
</protein>
<dbReference type="SUPFAM" id="SSF53041">
    <property type="entry name" value="Resolvase-like"/>
    <property type="match status" value="1"/>
</dbReference>
<dbReference type="InterPro" id="IPR036162">
    <property type="entry name" value="Resolvase-like_N_sf"/>
</dbReference>
<dbReference type="Gene3D" id="6.10.250.10">
    <property type="match status" value="1"/>
</dbReference>
<keyword evidence="2" id="KW-0614">Plasmid</keyword>
<evidence type="ECO:0000313" key="3">
    <source>
        <dbReference type="Proteomes" id="UP000012042"/>
    </source>
</evidence>
<sequence>MGLLYNTPIGQLIFTMFSAFTQFERDMIVTQTQEGKVYAK</sequence>
<geneLocation type="plasmid" evidence="2 3">
    <name>pKB290-3</name>
</geneLocation>
<dbReference type="InterPro" id="IPR006119">
    <property type="entry name" value="Resolv_N"/>
</dbReference>
<evidence type="ECO:0000259" key="1">
    <source>
        <dbReference type="PROSITE" id="PS51736"/>
    </source>
</evidence>
<organism evidence="2 3">
    <name type="scientific">Levilactobacillus brevis KB290</name>
    <dbReference type="NCBI Taxonomy" id="1001583"/>
    <lineage>
        <taxon>Bacteria</taxon>
        <taxon>Bacillati</taxon>
        <taxon>Bacillota</taxon>
        <taxon>Bacilli</taxon>
        <taxon>Lactobacillales</taxon>
        <taxon>Lactobacillaceae</taxon>
        <taxon>Levilactobacillus</taxon>
    </lineage>
</organism>
<dbReference type="AlphaFoldDB" id="M5AGY1"/>
<dbReference type="KEGG" id="lbk:LVISKB_P3-0012"/>
<dbReference type="GO" id="GO:0003677">
    <property type="term" value="F:DNA binding"/>
    <property type="evidence" value="ECO:0007669"/>
    <property type="project" value="InterPro"/>
</dbReference>
<dbReference type="Proteomes" id="UP000012042">
    <property type="component" value="Plasmid pKB290-3"/>
</dbReference>
<dbReference type="GO" id="GO:0000150">
    <property type="term" value="F:DNA strand exchange activity"/>
    <property type="evidence" value="ECO:0007669"/>
    <property type="project" value="InterPro"/>
</dbReference>
<dbReference type="HOGENOM" id="CLU_3291376_0_0_9"/>
<gene>
    <name evidence="2" type="ORF">LVISKB_P3-0012</name>
</gene>
<dbReference type="PATRIC" id="fig|1001583.3.peg.2451"/>
<reference evidence="2 3" key="1">
    <citation type="journal article" date="2013" name="PLoS ONE">
        <title>Genomic Analysis by Deep Sequencing of the Probiotic Lactobacillus brevis KB290 Harboring Nine Plasmids Reveals Genomic Stability.</title>
        <authorList>
            <person name="Fukao M."/>
            <person name="Oshima K."/>
            <person name="Morita H."/>
            <person name="Toh H."/>
            <person name="Suda W."/>
            <person name="Kim S.W."/>
            <person name="Suzuki S."/>
            <person name="Yakabe T."/>
            <person name="Hattori M."/>
            <person name="Yajima N."/>
        </authorList>
    </citation>
    <scope>NUCLEOTIDE SEQUENCE [LARGE SCALE GENOMIC DNA]</scope>
    <source>
        <strain evidence="2 3">KB290</strain>
        <plasmid evidence="2">pKB290-3</plasmid>
    </source>
</reference>
<feature type="domain" description="Resolvase/invertase-type recombinase catalytic" evidence="1">
    <location>
        <begin position="1"/>
        <end position="40"/>
    </location>
</feature>
<proteinExistence type="predicted"/>
<dbReference type="Pfam" id="PF00239">
    <property type="entry name" value="Resolvase"/>
    <property type="match status" value="1"/>
</dbReference>